<evidence type="ECO:0000313" key="3">
    <source>
        <dbReference type="EMBL" id="AFT68401.1"/>
    </source>
</evidence>
<feature type="domain" description="Amidohydrolase-related" evidence="2">
    <location>
        <begin position="34"/>
        <end position="338"/>
    </location>
</feature>
<evidence type="ECO:0000256" key="1">
    <source>
        <dbReference type="ARBA" id="ARBA00038310"/>
    </source>
</evidence>
<dbReference type="OrthoDB" id="9787654at2"/>
<dbReference type="InterPro" id="IPR052350">
    <property type="entry name" value="Metallo-dep_Lactonases"/>
</dbReference>
<dbReference type="GO" id="GO:0016787">
    <property type="term" value="F:hydrolase activity"/>
    <property type="evidence" value="ECO:0007669"/>
    <property type="project" value="UniProtKB-KW"/>
</dbReference>
<keyword evidence="3" id="KW-0378">Hydrolase</keyword>
<sequence length="350" mass="38652">MTTTTSQKPVLPGPDRDWLAQHQEPVLEPELAIVDPHHHLWGPPRATYLQADIETDLNAGHRVIGTVFVECLEQYRDSGPEPMRPLGETRFARSVAEATGGRVCTGIVGHADLRLGTSVNRVLEGHLKEGGGRFRGIRQSSVWDPDPTVRTTTRIPSEKLLLDPNFREGFACLAPLGLSFDCWTYFHQLPELENLARAFPDTVIVLDHVGGVLGVGPYAGRRDALFPEWRMAIESLARCANVRIKLGGLGMHSCGFGLDGQPLPPSSEALVDLWRPYLDVCLSAFGVERAMFESNFPVDQVSCSYAVLWNAFKRYAAGFSEAEKAALFRENAIETYRLEIPALTASRTAE</sequence>
<dbReference type="AlphaFoldDB" id="K0CAE2"/>
<accession>K0CAE2</accession>
<dbReference type="Proteomes" id="UP000006286">
    <property type="component" value="Chromosome"/>
</dbReference>
<dbReference type="HOGENOM" id="CLU_044590_3_1_6"/>
<protein>
    <submittedName>
        <fullName evidence="3">Amidohydrolase 2</fullName>
    </submittedName>
</protein>
<dbReference type="EMBL" id="CP003466">
    <property type="protein sequence ID" value="AFT68401.1"/>
    <property type="molecule type" value="Genomic_DNA"/>
</dbReference>
<proteinExistence type="inferred from homology"/>
<dbReference type="InterPro" id="IPR006680">
    <property type="entry name" value="Amidohydro-rel"/>
</dbReference>
<gene>
    <name evidence="3" type="ordered locus">B5T_00112</name>
</gene>
<dbReference type="Gene3D" id="3.20.20.140">
    <property type="entry name" value="Metal-dependent hydrolases"/>
    <property type="match status" value="1"/>
</dbReference>
<dbReference type="InterPro" id="IPR032466">
    <property type="entry name" value="Metal_Hydrolase"/>
</dbReference>
<organism evidence="3 4">
    <name type="scientific">Alcanivorax dieselolei (strain DSM 16502 / CGMCC 1.3690 / MCCC 1A00001 / B-5)</name>
    <name type="common">Alloalcanivorax dieselolei</name>
    <dbReference type="NCBI Taxonomy" id="930169"/>
    <lineage>
        <taxon>Bacteria</taxon>
        <taxon>Pseudomonadati</taxon>
        <taxon>Pseudomonadota</taxon>
        <taxon>Gammaproteobacteria</taxon>
        <taxon>Oceanospirillales</taxon>
        <taxon>Alcanivoracaceae</taxon>
        <taxon>Alloalcanivorax</taxon>
    </lineage>
</organism>
<dbReference type="eggNOG" id="COG3618">
    <property type="taxonomic scope" value="Bacteria"/>
</dbReference>
<name>K0CAE2_ALCDB</name>
<evidence type="ECO:0000259" key="2">
    <source>
        <dbReference type="Pfam" id="PF04909"/>
    </source>
</evidence>
<dbReference type="RefSeq" id="WP_014992482.1">
    <property type="nucleotide sequence ID" value="NC_018691.1"/>
</dbReference>
<dbReference type="PANTHER" id="PTHR43569">
    <property type="entry name" value="AMIDOHYDROLASE"/>
    <property type="match status" value="1"/>
</dbReference>
<dbReference type="SUPFAM" id="SSF51556">
    <property type="entry name" value="Metallo-dependent hydrolases"/>
    <property type="match status" value="1"/>
</dbReference>
<dbReference type="Pfam" id="PF04909">
    <property type="entry name" value="Amidohydro_2"/>
    <property type="match status" value="1"/>
</dbReference>
<reference evidence="3 4" key="1">
    <citation type="journal article" date="2012" name="J. Bacteriol.">
        <title>Complete genome sequence of Alcanivorax dieselolei type strain B5.</title>
        <authorList>
            <person name="Lai Q."/>
            <person name="Li W."/>
            <person name="Shao Z."/>
        </authorList>
    </citation>
    <scope>NUCLEOTIDE SEQUENCE [LARGE SCALE GENOMIC DNA]</scope>
    <source>
        <strain evidence="4">DSM 16502 / CGMCC 1.3690 / B-5</strain>
    </source>
</reference>
<dbReference type="KEGG" id="adi:B5T_00112"/>
<comment type="similarity">
    <text evidence="1">Belongs to the metallo-dependent hydrolases superfamily.</text>
</comment>
<keyword evidence="4" id="KW-1185">Reference proteome</keyword>
<dbReference type="PATRIC" id="fig|930169.3.peg.112"/>
<dbReference type="STRING" id="930169.B5T_00112"/>
<dbReference type="PANTHER" id="PTHR43569:SF1">
    <property type="entry name" value="BLL3371 PROTEIN"/>
    <property type="match status" value="1"/>
</dbReference>
<evidence type="ECO:0000313" key="4">
    <source>
        <dbReference type="Proteomes" id="UP000006286"/>
    </source>
</evidence>